<evidence type="ECO:0000256" key="2">
    <source>
        <dbReference type="ARBA" id="ARBA00022475"/>
    </source>
</evidence>
<feature type="transmembrane region" description="Helical" evidence="6">
    <location>
        <begin position="212"/>
        <end position="237"/>
    </location>
</feature>
<dbReference type="InterPro" id="IPR023171">
    <property type="entry name" value="Na/H_antiporter_dom_sf"/>
</dbReference>
<dbReference type="InParanoid" id="A0A4R6QMI8"/>
<dbReference type="RefSeq" id="WP_133701935.1">
    <property type="nucleotide sequence ID" value="NZ_SNXS01000004.1"/>
</dbReference>
<proteinExistence type="inferred from homology"/>
<evidence type="ECO:0000256" key="6">
    <source>
        <dbReference type="HAMAP-Rule" id="MF_01844"/>
    </source>
</evidence>
<accession>A0A4R6QMI8</accession>
<keyword evidence="5 6" id="KW-0472">Membrane</keyword>
<evidence type="ECO:0000256" key="4">
    <source>
        <dbReference type="ARBA" id="ARBA00022989"/>
    </source>
</evidence>
<name>A0A4R6QMI8_9BURK</name>
<evidence type="ECO:0000313" key="8">
    <source>
        <dbReference type="Proteomes" id="UP000295361"/>
    </source>
</evidence>
<feature type="transmembrane region" description="Helical" evidence="6">
    <location>
        <begin position="97"/>
        <end position="117"/>
    </location>
</feature>
<dbReference type="AlphaFoldDB" id="A0A4R6QMI8"/>
<evidence type="ECO:0000256" key="3">
    <source>
        <dbReference type="ARBA" id="ARBA00022692"/>
    </source>
</evidence>
<dbReference type="OrthoDB" id="9808135at2"/>
<dbReference type="InterPro" id="IPR004670">
    <property type="entry name" value="NhaA"/>
</dbReference>
<comment type="caution">
    <text evidence="7">The sequence shown here is derived from an EMBL/GenBank/DDBJ whole genome shotgun (WGS) entry which is preliminary data.</text>
</comment>
<keyword evidence="6" id="KW-0813">Transport</keyword>
<dbReference type="GO" id="GO:0006885">
    <property type="term" value="P:regulation of pH"/>
    <property type="evidence" value="ECO:0007669"/>
    <property type="project" value="UniProtKB-UniRule"/>
</dbReference>
<dbReference type="GO" id="GO:0005886">
    <property type="term" value="C:plasma membrane"/>
    <property type="evidence" value="ECO:0007669"/>
    <property type="project" value="UniProtKB-SubCell"/>
</dbReference>
<gene>
    <name evidence="6" type="primary">nhaA</name>
    <name evidence="7" type="ORF">DES47_104386</name>
</gene>
<reference evidence="7 8" key="1">
    <citation type="submission" date="2019-03" db="EMBL/GenBank/DDBJ databases">
        <title>Genomic Encyclopedia of Type Strains, Phase IV (KMG-IV): sequencing the most valuable type-strain genomes for metagenomic binning, comparative biology and taxonomic classification.</title>
        <authorList>
            <person name="Goeker M."/>
        </authorList>
    </citation>
    <scope>NUCLEOTIDE SEQUENCE [LARGE SCALE GENOMIC DNA]</scope>
    <source>
        <strain evidence="7 8">DSM 16998</strain>
    </source>
</reference>
<comment type="function">
    <text evidence="6">Na(+)/H(+) antiporter that extrudes sodium in exchange for external protons.</text>
</comment>
<comment type="catalytic activity">
    <reaction evidence="6">
        <text>Na(+)(in) + 2 H(+)(out) = Na(+)(out) + 2 H(+)(in)</text>
        <dbReference type="Rhea" id="RHEA:29251"/>
        <dbReference type="ChEBI" id="CHEBI:15378"/>
        <dbReference type="ChEBI" id="CHEBI:29101"/>
    </reaction>
</comment>
<dbReference type="Gene3D" id="1.20.1530.10">
    <property type="entry name" value="Na+/H+ antiporter like domain"/>
    <property type="match status" value="1"/>
</dbReference>
<keyword evidence="6" id="KW-0050">Antiport</keyword>
<feature type="transmembrane region" description="Helical" evidence="6">
    <location>
        <begin position="290"/>
        <end position="314"/>
    </location>
</feature>
<protein>
    <recommendedName>
        <fullName evidence="6">Na(+)/H(+) antiporter NhaA</fullName>
    </recommendedName>
    <alternativeName>
        <fullName evidence="6">Sodium/proton antiporter NhaA</fullName>
    </alternativeName>
</protein>
<feature type="transmembrane region" description="Helical" evidence="6">
    <location>
        <begin position="365"/>
        <end position="383"/>
    </location>
</feature>
<keyword evidence="6" id="KW-0739">Sodium transport</keyword>
<sequence length="387" mass="40412">MTAAFKRFFASESAGGIVLALAAVLALIVSNSPWAENYLGFIRLPGELRIGGDWLVLSKPLLVWVNDLWMAVFFFLVGLEIKREFVEGELASRSQAVLPAVAALGGMIAPALIYAAINHADPVALRGWAIPAATDIAFAIGIVMLLGSRVPLSLKIFLTAVAIIDDLGAIVVIALFYTQNLSLPMLAAAGVGLAVLFALNRAGVTRVDVYMLVGLLLWLCVLKSGVHATLAGVATALAVPMRDKAGNSPLETIEHGLHPWVAFMVLPMFAFANAGVSLQGLSFEALLQPIPLGIAAGLVLGKVIGVFGSSWLMIKLGWAARPAGATWTQFFGICVLCGIGFTMSLFIGGLAFVGLDAGYETSVKLGVLSGSLVAGVLGAAILSRGRT</sequence>
<evidence type="ECO:0000256" key="5">
    <source>
        <dbReference type="ARBA" id="ARBA00023136"/>
    </source>
</evidence>
<evidence type="ECO:0000256" key="1">
    <source>
        <dbReference type="ARBA" id="ARBA00004429"/>
    </source>
</evidence>
<dbReference type="PANTHER" id="PTHR30341:SF0">
    <property type="entry name" value="NA(+)_H(+) ANTIPORTER NHAA"/>
    <property type="match status" value="1"/>
</dbReference>
<dbReference type="NCBIfam" id="NF007112">
    <property type="entry name" value="PRK09561.1"/>
    <property type="match status" value="1"/>
</dbReference>
<comment type="subcellular location">
    <subcellularLocation>
        <location evidence="1">Cell inner membrane</location>
        <topology evidence="1">Multi-pass membrane protein</topology>
    </subcellularLocation>
    <subcellularLocation>
        <location evidence="6">Cell membrane</location>
        <topology evidence="6">Multi-pass membrane protein</topology>
    </subcellularLocation>
</comment>
<organism evidence="7 8">
    <name type="scientific">Roseateles toxinivorans</name>
    <dbReference type="NCBI Taxonomy" id="270368"/>
    <lineage>
        <taxon>Bacteria</taxon>
        <taxon>Pseudomonadati</taxon>
        <taxon>Pseudomonadota</taxon>
        <taxon>Betaproteobacteria</taxon>
        <taxon>Burkholderiales</taxon>
        <taxon>Sphaerotilaceae</taxon>
        <taxon>Roseateles</taxon>
    </lineage>
</organism>
<feature type="transmembrane region" description="Helical" evidence="6">
    <location>
        <begin position="183"/>
        <end position="200"/>
    </location>
</feature>
<dbReference type="Proteomes" id="UP000295361">
    <property type="component" value="Unassembled WGS sequence"/>
</dbReference>
<keyword evidence="8" id="KW-1185">Reference proteome</keyword>
<feature type="transmembrane region" description="Helical" evidence="6">
    <location>
        <begin position="54"/>
        <end position="77"/>
    </location>
</feature>
<dbReference type="FunCoup" id="A0A4R6QMI8">
    <property type="interactions" value="125"/>
</dbReference>
<dbReference type="GO" id="GO:0015385">
    <property type="term" value="F:sodium:proton antiporter activity"/>
    <property type="evidence" value="ECO:0007669"/>
    <property type="project" value="UniProtKB-UniRule"/>
</dbReference>
<dbReference type="Pfam" id="PF06965">
    <property type="entry name" value="Na_H_antiport_1"/>
    <property type="match status" value="1"/>
</dbReference>
<dbReference type="NCBIfam" id="TIGR00773">
    <property type="entry name" value="NhaA"/>
    <property type="match status" value="1"/>
</dbReference>
<keyword evidence="2 6" id="KW-1003">Cell membrane</keyword>
<dbReference type="EMBL" id="SNXS01000004">
    <property type="protein sequence ID" value="TDP64098.1"/>
    <property type="molecule type" value="Genomic_DNA"/>
</dbReference>
<dbReference type="NCBIfam" id="NF007111">
    <property type="entry name" value="PRK09560.1"/>
    <property type="match status" value="1"/>
</dbReference>
<dbReference type="HAMAP" id="MF_01844">
    <property type="entry name" value="NhaA"/>
    <property type="match status" value="1"/>
</dbReference>
<keyword evidence="6" id="KW-0406">Ion transport</keyword>
<feature type="transmembrane region" description="Helical" evidence="6">
    <location>
        <begin position="326"/>
        <end position="353"/>
    </location>
</feature>
<keyword evidence="4 6" id="KW-1133">Transmembrane helix</keyword>
<feature type="transmembrane region" description="Helical" evidence="6">
    <location>
        <begin position="129"/>
        <end position="147"/>
    </location>
</feature>
<comment type="similarity">
    <text evidence="6">Belongs to the NhaA Na(+)/H(+) (TC 2.A.33) antiporter family.</text>
</comment>
<keyword evidence="3 6" id="KW-0812">Transmembrane</keyword>
<evidence type="ECO:0000313" key="7">
    <source>
        <dbReference type="EMBL" id="TDP64098.1"/>
    </source>
</evidence>
<keyword evidence="6" id="KW-0915">Sodium</keyword>
<dbReference type="PANTHER" id="PTHR30341">
    <property type="entry name" value="SODIUM ION/PROTON ANTIPORTER NHAA-RELATED"/>
    <property type="match status" value="1"/>
</dbReference>
<feature type="transmembrane region" description="Helical" evidence="6">
    <location>
        <begin position="156"/>
        <end position="177"/>
    </location>
</feature>